<comment type="caution">
    <text evidence="2">The sequence shown here is derived from an EMBL/GenBank/DDBJ whole genome shotgun (WGS) entry which is preliminary data.</text>
</comment>
<protein>
    <recommendedName>
        <fullName evidence="4">DUF2964 family protein</fullName>
    </recommendedName>
</protein>
<evidence type="ECO:0000313" key="3">
    <source>
        <dbReference type="Proteomes" id="UP000245712"/>
    </source>
</evidence>
<accession>A0ABX5KLN2</accession>
<gene>
    <name evidence="2" type="ORF">C7402_112210</name>
</gene>
<dbReference type="EMBL" id="QEOB01000012">
    <property type="protein sequence ID" value="PVX80023.1"/>
    <property type="molecule type" value="Genomic_DNA"/>
</dbReference>
<keyword evidence="3" id="KW-1185">Reference proteome</keyword>
<evidence type="ECO:0008006" key="4">
    <source>
        <dbReference type="Google" id="ProtNLM"/>
    </source>
</evidence>
<dbReference type="Proteomes" id="UP000245712">
    <property type="component" value="Unassembled WGS sequence"/>
</dbReference>
<keyword evidence="1" id="KW-1133">Transmembrane helix</keyword>
<keyword evidence="1" id="KW-0812">Transmembrane</keyword>
<evidence type="ECO:0000313" key="2">
    <source>
        <dbReference type="EMBL" id="PVX80023.1"/>
    </source>
</evidence>
<reference evidence="2 3" key="1">
    <citation type="submission" date="2018-05" db="EMBL/GenBank/DDBJ databases">
        <title>Genomic Encyclopedia of Type Strains, Phase IV (KMG-V): Genome sequencing to study the core and pangenomes of soil and plant-associated prokaryotes.</title>
        <authorList>
            <person name="Whitman W."/>
        </authorList>
    </citation>
    <scope>NUCLEOTIDE SEQUENCE [LARGE SCALE GENOMIC DNA]</scope>
    <source>
        <strain evidence="2 3">SCZa-39</strain>
    </source>
</reference>
<feature type="transmembrane region" description="Helical" evidence="1">
    <location>
        <begin position="47"/>
        <end position="68"/>
    </location>
</feature>
<evidence type="ECO:0000256" key="1">
    <source>
        <dbReference type="SAM" id="Phobius"/>
    </source>
</evidence>
<organism evidence="2 3">
    <name type="scientific">Paraburkholderia unamae</name>
    <dbReference type="NCBI Taxonomy" id="219649"/>
    <lineage>
        <taxon>Bacteria</taxon>
        <taxon>Pseudomonadati</taxon>
        <taxon>Pseudomonadota</taxon>
        <taxon>Betaproteobacteria</taxon>
        <taxon>Burkholderiales</taxon>
        <taxon>Burkholderiaceae</taxon>
        <taxon>Paraburkholderia</taxon>
    </lineage>
</organism>
<sequence>MVKPYMPPTQVDASAAERLNTVVMLASGFGLVAIAACLVFAHDWVELMEYTILILCSVIAVIICAVAAHHIGGRFGG</sequence>
<dbReference type="RefSeq" id="WP_116612557.1">
    <property type="nucleotide sequence ID" value="NZ_QEOB01000012.1"/>
</dbReference>
<name>A0ABX5KLN2_9BURK</name>
<feature type="transmembrane region" description="Helical" evidence="1">
    <location>
        <begin position="21"/>
        <end position="41"/>
    </location>
</feature>
<keyword evidence="1" id="KW-0472">Membrane</keyword>
<proteinExistence type="predicted"/>